<feature type="region of interest" description="Disordered" evidence="2">
    <location>
        <begin position="120"/>
        <end position="152"/>
    </location>
</feature>
<protein>
    <submittedName>
        <fullName evidence="3">Uncharacterized protein</fullName>
    </submittedName>
</protein>
<keyword evidence="4" id="KW-1185">Reference proteome</keyword>
<organism evidence="3 4">
    <name type="scientific">Galerina marginata (strain CBS 339.88)</name>
    <dbReference type="NCBI Taxonomy" id="685588"/>
    <lineage>
        <taxon>Eukaryota</taxon>
        <taxon>Fungi</taxon>
        <taxon>Dikarya</taxon>
        <taxon>Basidiomycota</taxon>
        <taxon>Agaricomycotina</taxon>
        <taxon>Agaricomycetes</taxon>
        <taxon>Agaricomycetidae</taxon>
        <taxon>Agaricales</taxon>
        <taxon>Agaricineae</taxon>
        <taxon>Strophariaceae</taxon>
        <taxon>Galerina</taxon>
    </lineage>
</organism>
<dbReference type="Gene3D" id="3.40.1110.10">
    <property type="entry name" value="Calcium-transporting ATPase, cytoplasmic domain N"/>
    <property type="match status" value="1"/>
</dbReference>
<evidence type="ECO:0000313" key="4">
    <source>
        <dbReference type="Proteomes" id="UP000027222"/>
    </source>
</evidence>
<dbReference type="STRING" id="685588.A0A067TME2"/>
<dbReference type="Gene3D" id="3.40.50.1000">
    <property type="entry name" value="HAD superfamily/HAD-like"/>
    <property type="match status" value="1"/>
</dbReference>
<evidence type="ECO:0000313" key="3">
    <source>
        <dbReference type="EMBL" id="KDR84341.1"/>
    </source>
</evidence>
<dbReference type="GO" id="GO:0043682">
    <property type="term" value="F:P-type divalent copper transporter activity"/>
    <property type="evidence" value="ECO:0007669"/>
    <property type="project" value="TreeGrafter"/>
</dbReference>
<dbReference type="HOGENOM" id="CLU_1722494_0_0_1"/>
<dbReference type="SUPFAM" id="SSF56784">
    <property type="entry name" value="HAD-like"/>
    <property type="match status" value="1"/>
</dbReference>
<keyword evidence="1" id="KW-1278">Translocase</keyword>
<dbReference type="InterPro" id="IPR036412">
    <property type="entry name" value="HAD-like_sf"/>
</dbReference>
<dbReference type="OrthoDB" id="432719at2759"/>
<name>A0A067TME2_GALM3</name>
<dbReference type="PANTHER" id="PTHR43520">
    <property type="entry name" value="ATP7, ISOFORM B"/>
    <property type="match status" value="1"/>
</dbReference>
<reference evidence="4" key="1">
    <citation type="journal article" date="2014" name="Proc. Natl. Acad. Sci. U.S.A.">
        <title>Extensive sampling of basidiomycete genomes demonstrates inadequacy of the white-rot/brown-rot paradigm for wood decay fungi.</title>
        <authorList>
            <person name="Riley R."/>
            <person name="Salamov A.A."/>
            <person name="Brown D.W."/>
            <person name="Nagy L.G."/>
            <person name="Floudas D."/>
            <person name="Held B.W."/>
            <person name="Levasseur A."/>
            <person name="Lombard V."/>
            <person name="Morin E."/>
            <person name="Otillar R."/>
            <person name="Lindquist E.A."/>
            <person name="Sun H."/>
            <person name="LaButti K.M."/>
            <person name="Schmutz J."/>
            <person name="Jabbour D."/>
            <person name="Luo H."/>
            <person name="Baker S.E."/>
            <person name="Pisabarro A.G."/>
            <person name="Walton J.D."/>
            <person name="Blanchette R.A."/>
            <person name="Henrissat B."/>
            <person name="Martin F."/>
            <person name="Cullen D."/>
            <person name="Hibbett D.S."/>
            <person name="Grigoriev I.V."/>
        </authorList>
    </citation>
    <scope>NUCLEOTIDE SEQUENCE [LARGE SCALE GENOMIC DNA]</scope>
    <source>
        <strain evidence="4">CBS 339.88</strain>
    </source>
</reference>
<dbReference type="EMBL" id="KL142368">
    <property type="protein sequence ID" value="KDR84341.1"/>
    <property type="molecule type" value="Genomic_DNA"/>
</dbReference>
<dbReference type="GO" id="GO:0000166">
    <property type="term" value="F:nucleotide binding"/>
    <property type="evidence" value="ECO:0007669"/>
    <property type="project" value="InterPro"/>
</dbReference>
<evidence type="ECO:0000256" key="1">
    <source>
        <dbReference type="ARBA" id="ARBA00022967"/>
    </source>
</evidence>
<feature type="compositionally biased region" description="Basic residues" evidence="2">
    <location>
        <begin position="142"/>
        <end position="152"/>
    </location>
</feature>
<dbReference type="GO" id="GO:0005507">
    <property type="term" value="F:copper ion binding"/>
    <property type="evidence" value="ECO:0007669"/>
    <property type="project" value="TreeGrafter"/>
</dbReference>
<dbReference type="InterPro" id="IPR023299">
    <property type="entry name" value="ATPase_P-typ_cyto_dom_N"/>
</dbReference>
<gene>
    <name evidence="3" type="ORF">GALMADRAFT_220114</name>
</gene>
<dbReference type="GO" id="GO:0016020">
    <property type="term" value="C:membrane"/>
    <property type="evidence" value="ECO:0007669"/>
    <property type="project" value="TreeGrafter"/>
</dbReference>
<dbReference type="AlphaFoldDB" id="A0A067TME2"/>
<accession>A0A067TME2</accession>
<dbReference type="InterPro" id="IPR023214">
    <property type="entry name" value="HAD_sf"/>
</dbReference>
<sequence length="152" mass="16442">MKLEGKSVVLLELVSEDESVVPLPAKPDPPFSLAALFAVADPLRAEAPWVITQLHSQGIENWISGDNQATATAVAKLVGIPSIAGVLPQQKRSSDSDGSIEPFREFKLLTRWVAVEHAAYHGEKGHSKKQTATAEGFTAKLNKTRKRQTTTS</sequence>
<dbReference type="PANTHER" id="PTHR43520:SF32">
    <property type="entry name" value="COPPER RESISTANCE P-TYPE ATPASE (EUROFUNG)"/>
    <property type="match status" value="1"/>
</dbReference>
<evidence type="ECO:0000256" key="2">
    <source>
        <dbReference type="SAM" id="MobiDB-lite"/>
    </source>
</evidence>
<dbReference type="GO" id="GO:0055070">
    <property type="term" value="P:copper ion homeostasis"/>
    <property type="evidence" value="ECO:0007669"/>
    <property type="project" value="TreeGrafter"/>
</dbReference>
<proteinExistence type="predicted"/>
<dbReference type="Proteomes" id="UP000027222">
    <property type="component" value="Unassembled WGS sequence"/>
</dbReference>